<proteinExistence type="inferred from homology"/>
<evidence type="ECO:0000256" key="1">
    <source>
        <dbReference type="ARBA" id="ARBA00006061"/>
    </source>
</evidence>
<dbReference type="Proteomes" id="UP001295469">
    <property type="component" value="Chromosome C07"/>
</dbReference>
<dbReference type="Gene3D" id="3.30.1490.10">
    <property type="match status" value="1"/>
</dbReference>
<dbReference type="AlphaFoldDB" id="A0A816M5X0"/>
<evidence type="ECO:0000256" key="2">
    <source>
        <dbReference type="ARBA" id="ARBA00022946"/>
    </source>
</evidence>
<dbReference type="Pfam" id="PF08536">
    <property type="entry name" value="Whirly"/>
    <property type="match status" value="1"/>
</dbReference>
<evidence type="ECO:0000313" key="3">
    <source>
        <dbReference type="EMBL" id="CAF1969884.1"/>
    </source>
</evidence>
<dbReference type="GO" id="GO:0006952">
    <property type="term" value="P:defense response"/>
    <property type="evidence" value="ECO:0007669"/>
    <property type="project" value="InterPro"/>
</dbReference>
<name>A0A816M5X0_BRANA</name>
<dbReference type="InterPro" id="IPR009044">
    <property type="entry name" value="ssDNA-bd_transcriptional_reg"/>
</dbReference>
<protein>
    <submittedName>
        <fullName evidence="3">(rape) hypothetical protein</fullName>
    </submittedName>
</protein>
<dbReference type="EMBL" id="HG994371">
    <property type="protein sequence ID" value="CAF1969884.1"/>
    <property type="molecule type" value="Genomic_DNA"/>
</dbReference>
<accession>A0A816M5X0</accession>
<organism evidence="3">
    <name type="scientific">Brassica napus</name>
    <name type="common">Rape</name>
    <dbReference type="NCBI Taxonomy" id="3708"/>
    <lineage>
        <taxon>Eukaryota</taxon>
        <taxon>Viridiplantae</taxon>
        <taxon>Streptophyta</taxon>
        <taxon>Embryophyta</taxon>
        <taxon>Tracheophyta</taxon>
        <taxon>Spermatophyta</taxon>
        <taxon>Magnoliopsida</taxon>
        <taxon>eudicotyledons</taxon>
        <taxon>Gunneridae</taxon>
        <taxon>Pentapetalae</taxon>
        <taxon>rosids</taxon>
        <taxon>malvids</taxon>
        <taxon>Brassicales</taxon>
        <taxon>Brassicaceae</taxon>
        <taxon>Brassiceae</taxon>
        <taxon>Brassica</taxon>
    </lineage>
</organism>
<keyword evidence="2" id="KW-0809">Transit peptide</keyword>
<sequence>MGFLLLHFAPAAGVRQYDWSKKGETLESDEISEEVYLPLKESIGHTEVEVIAGALFGFLVSFGVYSLMSKLPTLYVPSPSRQCNGQISFSTTECKAEFLQGIQNRVDKLLQGALNFLYYMKTGTCKCGVISPRSDVGVKEIECWTARLLPPETGAVFLYIFLWLPCHVITLCQFNYKN</sequence>
<reference evidence="3" key="1">
    <citation type="submission" date="2021-01" db="EMBL/GenBank/DDBJ databases">
        <authorList>
            <consortium name="Genoscope - CEA"/>
            <person name="William W."/>
        </authorList>
    </citation>
    <scope>NUCLEOTIDE SEQUENCE</scope>
</reference>
<comment type="similarity">
    <text evidence="1">Belongs to the Whirly family.</text>
</comment>
<dbReference type="GO" id="GO:0006355">
    <property type="term" value="P:regulation of DNA-templated transcription"/>
    <property type="evidence" value="ECO:0007669"/>
    <property type="project" value="InterPro"/>
</dbReference>
<dbReference type="GO" id="GO:0003697">
    <property type="term" value="F:single-stranded DNA binding"/>
    <property type="evidence" value="ECO:0007669"/>
    <property type="project" value="InterPro"/>
</dbReference>
<dbReference type="InterPro" id="IPR013742">
    <property type="entry name" value="Whirly"/>
</dbReference>
<dbReference type="Gene3D" id="2.30.31.10">
    <property type="entry name" value="Transcriptional Coactivator Pc4, Chain A"/>
    <property type="match status" value="1"/>
</dbReference>
<gene>
    <name evidence="3" type="ORF">DARMORV10_C07P16050.1</name>
</gene>